<dbReference type="Proteomes" id="UP000269591">
    <property type="component" value="Unassembled WGS sequence"/>
</dbReference>
<evidence type="ECO:0000313" key="3">
    <source>
        <dbReference type="Proteomes" id="UP000269591"/>
    </source>
</evidence>
<reference evidence="3" key="1">
    <citation type="submission" date="2018-05" db="EMBL/GenBank/DDBJ databases">
        <title>Genome Sequencing of selected type strains of the family Eggerthellaceae.</title>
        <authorList>
            <person name="Danylec N."/>
            <person name="Stoll D.A."/>
            <person name="Doetsch A."/>
            <person name="Huch M."/>
        </authorList>
    </citation>
    <scope>NUCLEOTIDE SEQUENCE [LARGE SCALE GENOMIC DNA]</scope>
    <source>
        <strain evidence="3">DSM 24851</strain>
    </source>
</reference>
<dbReference type="Gene3D" id="3.40.190.10">
    <property type="entry name" value="Periplasmic binding protein-like II"/>
    <property type="match status" value="2"/>
</dbReference>
<keyword evidence="3" id="KW-1185">Reference proteome</keyword>
<dbReference type="AlphaFoldDB" id="A0A3N0B182"/>
<dbReference type="EMBL" id="QIBX01000004">
    <property type="protein sequence ID" value="RNL40865.1"/>
    <property type="molecule type" value="Genomic_DNA"/>
</dbReference>
<accession>A0A3N0B182</accession>
<feature type="domain" description="PBP" evidence="1">
    <location>
        <begin position="43"/>
        <end position="232"/>
    </location>
</feature>
<comment type="caution">
    <text evidence="2">The sequence shown here is derived from an EMBL/GenBank/DDBJ whole genome shotgun (WGS) entry which is preliminary data.</text>
</comment>
<evidence type="ECO:0000313" key="2">
    <source>
        <dbReference type="EMBL" id="RNL40865.1"/>
    </source>
</evidence>
<gene>
    <name evidence="2" type="ORF">DMP06_03915</name>
</gene>
<dbReference type="OrthoDB" id="186379at2"/>
<proteinExistence type="predicted"/>
<evidence type="ECO:0000259" key="1">
    <source>
        <dbReference type="Pfam" id="PF12849"/>
    </source>
</evidence>
<dbReference type="InterPro" id="IPR024370">
    <property type="entry name" value="PBP_domain"/>
</dbReference>
<dbReference type="PANTHER" id="PTHR37945">
    <property type="entry name" value="EXTRACELLULAR TUNGSTATE BINDING PROTEIN"/>
    <property type="match status" value="1"/>
</dbReference>
<protein>
    <submittedName>
        <fullName evidence="2">Sulfate ABC transporter substrate-binding protein</fullName>
    </submittedName>
</protein>
<dbReference type="PANTHER" id="PTHR37945:SF1">
    <property type="entry name" value="EXTRACELLULAR TUNGSTATE BINDING PROTEIN"/>
    <property type="match status" value="1"/>
</dbReference>
<sequence>MLSDEGLELIADYGMADFGESLFTVNDDAPHYDGDIPQATDETKAIRLSTTTSVNDSGLLDYLLPYFEDEYGYEVEVYSAGTGKAIANAESGNADAILVHSKSQEEEFVTAGFAYTLPGFDSERLSFMHNYFVLCGPADDPAGVADAATALDAFAQIADGKYPFVSRGDASGTHTKEISLWPEDLGITTEADSVADYTDWYTYSNAGMGACLAMANETNAYILSDKATFLTFEANGGIVE</sequence>
<name>A0A3N0B182_9ACTN</name>
<dbReference type="InterPro" id="IPR052738">
    <property type="entry name" value="ABC-Tungstate_binding"/>
</dbReference>
<organism evidence="2 3">
    <name type="scientific">Slackia equolifaciens</name>
    <dbReference type="NCBI Taxonomy" id="498718"/>
    <lineage>
        <taxon>Bacteria</taxon>
        <taxon>Bacillati</taxon>
        <taxon>Actinomycetota</taxon>
        <taxon>Coriobacteriia</taxon>
        <taxon>Eggerthellales</taxon>
        <taxon>Eggerthellaceae</taxon>
        <taxon>Slackia</taxon>
    </lineage>
</organism>
<dbReference type="SUPFAM" id="SSF53850">
    <property type="entry name" value="Periplasmic binding protein-like II"/>
    <property type="match status" value="1"/>
</dbReference>
<dbReference type="Pfam" id="PF12849">
    <property type="entry name" value="PBP_like_2"/>
    <property type="match status" value="1"/>
</dbReference>